<proteinExistence type="predicted"/>
<name>A0A9X1SGX4_9BACT</name>
<dbReference type="GO" id="GO:0003677">
    <property type="term" value="F:DNA binding"/>
    <property type="evidence" value="ECO:0007669"/>
    <property type="project" value="UniProtKB-KW"/>
</dbReference>
<organism evidence="2 3">
    <name type="scientific">Blastopirellula sediminis</name>
    <dbReference type="NCBI Taxonomy" id="2894196"/>
    <lineage>
        <taxon>Bacteria</taxon>
        <taxon>Pseudomonadati</taxon>
        <taxon>Planctomycetota</taxon>
        <taxon>Planctomycetia</taxon>
        <taxon>Pirellulales</taxon>
        <taxon>Pirellulaceae</taxon>
        <taxon>Blastopirellula</taxon>
    </lineage>
</organism>
<reference evidence="2" key="1">
    <citation type="submission" date="2021-11" db="EMBL/GenBank/DDBJ databases">
        <title>Genome sequence.</title>
        <authorList>
            <person name="Sun Q."/>
        </authorList>
    </citation>
    <scope>NUCLEOTIDE SEQUENCE</scope>
    <source>
        <strain evidence="2">JC732</strain>
    </source>
</reference>
<dbReference type="AlphaFoldDB" id="A0A9X1SGX4"/>
<feature type="domain" description="Putative DNA-binding" evidence="1">
    <location>
        <begin position="43"/>
        <end position="118"/>
    </location>
</feature>
<protein>
    <submittedName>
        <fullName evidence="2">DNA-binding domain-containing protein</fullName>
    </submittedName>
</protein>
<dbReference type="RefSeq" id="WP_230220443.1">
    <property type="nucleotide sequence ID" value="NZ_JAJKFT010000010.1"/>
</dbReference>
<dbReference type="Gene3D" id="1.10.150.690">
    <property type="entry name" value="DUF2063"/>
    <property type="match status" value="1"/>
</dbReference>
<comment type="caution">
    <text evidence="2">The sequence shown here is derived from an EMBL/GenBank/DDBJ whole genome shotgun (WGS) entry which is preliminary data.</text>
</comment>
<keyword evidence="2" id="KW-0238">DNA-binding</keyword>
<dbReference type="Proteomes" id="UP001139103">
    <property type="component" value="Unassembled WGS sequence"/>
</dbReference>
<keyword evidence="3" id="KW-1185">Reference proteome</keyword>
<accession>A0A9X1SGX4</accession>
<dbReference type="Pfam" id="PF09836">
    <property type="entry name" value="DUF2063"/>
    <property type="match status" value="1"/>
</dbReference>
<dbReference type="InterPro" id="IPR018640">
    <property type="entry name" value="DUF2063"/>
</dbReference>
<evidence type="ECO:0000313" key="3">
    <source>
        <dbReference type="Proteomes" id="UP001139103"/>
    </source>
</evidence>
<gene>
    <name evidence="2" type="ORF">LOC68_15695</name>
</gene>
<dbReference type="EMBL" id="JAJKFT010000010">
    <property type="protein sequence ID" value="MCC9629833.1"/>
    <property type="molecule type" value="Genomic_DNA"/>
</dbReference>
<evidence type="ECO:0000313" key="2">
    <source>
        <dbReference type="EMBL" id="MCC9629833.1"/>
    </source>
</evidence>
<dbReference type="InterPro" id="IPR044922">
    <property type="entry name" value="DUF2063_N_sf"/>
</dbReference>
<evidence type="ECO:0000259" key="1">
    <source>
        <dbReference type="Pfam" id="PF09836"/>
    </source>
</evidence>
<sequence length="288" mass="32383">MSEPAQLAKLQRWMQSVISCPGGVSAGIDASRQWIDVASDQVEQVIERSEKRTSLQRLQVYGNAYFARLVECMREQFPALCETLGQELFDGFALDYLDKRPSTSYTLSRLADQFVEHLEATRPTSDGGEPGWADFLIDLASFEWSVAQTFDGPGVEQSGVISPEDLAQVSPDQWPDCKLIAAPCLNLHAYRFPVNDYFTQFRSGQTLTIPPAEPTWLALSRRDYIVRRVPLEQGEFLLLHSLMTGESVGDAIEQAAEQAADLDALARQLPDWFRRFAREGFFVQLVKP</sequence>